<feature type="region of interest" description="Disordered" evidence="1">
    <location>
        <begin position="1"/>
        <end position="47"/>
    </location>
</feature>
<accession>A0A1V9A6E6</accession>
<sequence length="286" mass="28473">MTYPPQPGPAPYGQYPGGPVPGNVGQYPVSGPPGPYGQPAGFGPPPPSGGGKAGLWIGVGIASVALVAFLITAFVAPGFLLGDDSESGGADGPLAAGGTARDLGDRIGDALQSGQPGAVTPLLCQDATDPLKKFAEGLREPQPPSYVEVTERDGTASAVLTLSGPALGKPEITGQVTATGTLANQETGWCWRDFQDASGYLGQIGAALNSGDLDTLQAMKCQNGPVSLGDPLADAVAAGGPYTARNVSFSGRMASADFVAAGGSLSVSTSVDKGRFCLLSARPGTA</sequence>
<reference evidence="3 4" key="1">
    <citation type="submission" date="2017-02" db="EMBL/GenBank/DDBJ databases">
        <title>Draft genome of Saccharomonospora sp. 154.</title>
        <authorList>
            <person name="Alonso-Carmona G.S."/>
            <person name="De La Haba R."/>
            <person name="Vera-Gargallo B."/>
            <person name="Sandoval-Trujillo A.H."/>
            <person name="Ramirez-Duran N."/>
            <person name="Ventosa A."/>
        </authorList>
    </citation>
    <scope>NUCLEOTIDE SEQUENCE [LARGE SCALE GENOMIC DNA]</scope>
    <source>
        <strain evidence="3 4">LRS4.154</strain>
    </source>
</reference>
<dbReference type="AlphaFoldDB" id="A0A1V9A6E6"/>
<dbReference type="RefSeq" id="WP_081191560.1">
    <property type="nucleotide sequence ID" value="NZ_MWIH01000005.1"/>
</dbReference>
<evidence type="ECO:0000313" key="4">
    <source>
        <dbReference type="Proteomes" id="UP000192591"/>
    </source>
</evidence>
<keyword evidence="4" id="KW-1185">Reference proteome</keyword>
<feature type="transmembrane region" description="Helical" evidence="2">
    <location>
        <begin position="53"/>
        <end position="76"/>
    </location>
</feature>
<feature type="compositionally biased region" description="Pro residues" evidence="1">
    <location>
        <begin position="1"/>
        <end position="10"/>
    </location>
</feature>
<organism evidence="3 4">
    <name type="scientific">Saccharomonospora piscinae</name>
    <dbReference type="NCBI Taxonomy" id="687388"/>
    <lineage>
        <taxon>Bacteria</taxon>
        <taxon>Bacillati</taxon>
        <taxon>Actinomycetota</taxon>
        <taxon>Actinomycetes</taxon>
        <taxon>Pseudonocardiales</taxon>
        <taxon>Pseudonocardiaceae</taxon>
        <taxon>Saccharomonospora</taxon>
    </lineage>
</organism>
<keyword evidence="2" id="KW-0472">Membrane</keyword>
<dbReference type="EMBL" id="MWIH01000005">
    <property type="protein sequence ID" value="OQO92504.1"/>
    <property type="molecule type" value="Genomic_DNA"/>
</dbReference>
<comment type="caution">
    <text evidence="3">The sequence shown here is derived from an EMBL/GenBank/DDBJ whole genome shotgun (WGS) entry which is preliminary data.</text>
</comment>
<dbReference type="Proteomes" id="UP000192591">
    <property type="component" value="Unassembled WGS sequence"/>
</dbReference>
<gene>
    <name evidence="3" type="ORF">B1813_09935</name>
</gene>
<name>A0A1V9A6E6_SACPI</name>
<keyword evidence="2" id="KW-0812">Transmembrane</keyword>
<evidence type="ECO:0000256" key="1">
    <source>
        <dbReference type="SAM" id="MobiDB-lite"/>
    </source>
</evidence>
<keyword evidence="2" id="KW-1133">Transmembrane helix</keyword>
<protein>
    <submittedName>
        <fullName evidence="3">Uncharacterized protein</fullName>
    </submittedName>
</protein>
<feature type="compositionally biased region" description="Pro residues" evidence="1">
    <location>
        <begin position="30"/>
        <end position="47"/>
    </location>
</feature>
<proteinExistence type="predicted"/>
<evidence type="ECO:0000313" key="3">
    <source>
        <dbReference type="EMBL" id="OQO92504.1"/>
    </source>
</evidence>
<evidence type="ECO:0000256" key="2">
    <source>
        <dbReference type="SAM" id="Phobius"/>
    </source>
</evidence>